<sequence>MDRYPDLVTAQMDLEVYKIALASLEAEPVAYIFKHPAGKLFWALTDESNKEQPDVIPVYADSPAPVVPDEIDVNDVPRAVTYFKTHRDCYADGWNACRAAMLQSGNFRENKNSSTNNFREIAETSTNYPVIPSEVLSAIQKVAKIRADFDDFDGDRRGIGDCLDEAEQELIVTINKYASQLAAEPIATNDVREQQTAVPPVPEIQADVAQAIENLKQKLVECNRYNYCADAVKNVEDASRVLALQNQNMSAPITPEAIENAIEYIRSIAFHIDEDDYHGKHIAYFMRQALALLEGHSCSNDRLGKADNQPVRGNQAAESNRGNEWTGNPDIDNAIIMLDRIDTLENCDDDRIEAVKAVLRRLAGNYPDIPDSSVPAPGKGVTGERIRIKPHVYRELVNRLHDTAIKCAGTQQLRERISRVLGDVITPDHHKQAEKSGLKRCHLEAALNIKPGHTLGIIDALLVHKMARALLPLVAEKHEADHANES</sequence>
<evidence type="ECO:0000313" key="3">
    <source>
        <dbReference type="Proteomes" id="UP000640866"/>
    </source>
</evidence>
<reference evidence="2" key="1">
    <citation type="submission" date="2020-09" db="EMBL/GenBank/DDBJ databases">
        <title>Emerging polyconal dissemination of OXA-244-producing E. coli in France.</title>
        <authorList>
            <person name="Emeraud C."/>
            <person name="Girlich D."/>
            <person name="Bonnin R.A."/>
            <person name="Jousset A.B."/>
            <person name="Naas T."/>
            <person name="Dortet L."/>
        </authorList>
    </citation>
    <scope>NUCLEOTIDE SEQUENCE</scope>
    <source>
        <strain evidence="2">225E3</strain>
    </source>
</reference>
<name>A0AAP1R6B4_ECOLX</name>
<evidence type="ECO:0000313" key="2">
    <source>
        <dbReference type="EMBL" id="MBE0978551.1"/>
    </source>
</evidence>
<feature type="compositionally biased region" description="Polar residues" evidence="1">
    <location>
        <begin position="316"/>
        <end position="326"/>
    </location>
</feature>
<dbReference type="Proteomes" id="UP000640866">
    <property type="component" value="Unassembled WGS sequence"/>
</dbReference>
<gene>
    <name evidence="2" type="ORF">IH772_14800</name>
</gene>
<accession>A0AAP1R6B4</accession>
<evidence type="ECO:0000256" key="1">
    <source>
        <dbReference type="SAM" id="MobiDB-lite"/>
    </source>
</evidence>
<comment type="caution">
    <text evidence="2">The sequence shown here is derived from an EMBL/GenBank/DDBJ whole genome shotgun (WGS) entry which is preliminary data.</text>
</comment>
<organism evidence="2 3">
    <name type="scientific">Escherichia coli</name>
    <dbReference type="NCBI Taxonomy" id="562"/>
    <lineage>
        <taxon>Bacteria</taxon>
        <taxon>Pseudomonadati</taxon>
        <taxon>Pseudomonadota</taxon>
        <taxon>Gammaproteobacteria</taxon>
        <taxon>Enterobacterales</taxon>
        <taxon>Enterobacteriaceae</taxon>
        <taxon>Escherichia</taxon>
    </lineage>
</organism>
<protein>
    <submittedName>
        <fullName evidence="2">dTDP-6-deoxy-L-hexose 3-O-methyltransferase</fullName>
    </submittedName>
</protein>
<feature type="region of interest" description="Disordered" evidence="1">
    <location>
        <begin position="304"/>
        <end position="326"/>
    </location>
</feature>
<dbReference type="AlphaFoldDB" id="A0AAP1R6B4"/>
<dbReference type="EMBL" id="JACZOI010000035">
    <property type="protein sequence ID" value="MBE0978551.1"/>
    <property type="molecule type" value="Genomic_DNA"/>
</dbReference>
<proteinExistence type="predicted"/>